<dbReference type="PANTHER" id="PTHR42932:SF1">
    <property type="entry name" value="GENERAL STRESS PROTEIN 20U"/>
    <property type="match status" value="1"/>
</dbReference>
<dbReference type="InterPro" id="IPR008331">
    <property type="entry name" value="Ferritin_DPS_dom"/>
</dbReference>
<dbReference type="Pfam" id="PF00210">
    <property type="entry name" value="Ferritin"/>
    <property type="match status" value="1"/>
</dbReference>
<dbReference type="eggNOG" id="COG0783">
    <property type="taxonomic scope" value="Bacteria"/>
</dbReference>
<dbReference type="EMBL" id="FM864216">
    <property type="protein sequence ID" value="CAT05163.1"/>
    <property type="molecule type" value="Genomic_DNA"/>
</dbReference>
<evidence type="ECO:0000313" key="4">
    <source>
        <dbReference type="EMBL" id="CAT05163.1"/>
    </source>
</evidence>
<dbReference type="Proteomes" id="UP000001491">
    <property type="component" value="Chromosome"/>
</dbReference>
<dbReference type="Gene3D" id="1.20.1260.10">
    <property type="match status" value="1"/>
</dbReference>
<evidence type="ECO:0000256" key="1">
    <source>
        <dbReference type="ARBA" id="ARBA00009497"/>
    </source>
</evidence>
<dbReference type="InterPro" id="IPR002177">
    <property type="entry name" value="DPS_DNA-bd"/>
</dbReference>
<comment type="similarity">
    <text evidence="1 2">Belongs to the Dps family.</text>
</comment>
<keyword evidence="5" id="KW-1185">Reference proteome</keyword>
<dbReference type="GO" id="GO:0008199">
    <property type="term" value="F:ferric iron binding"/>
    <property type="evidence" value="ECO:0007669"/>
    <property type="project" value="InterPro"/>
</dbReference>
<feature type="domain" description="Ferritin/DPS" evidence="3">
    <location>
        <begin position="6"/>
        <end position="67"/>
    </location>
</feature>
<organism evidence="4 5">
    <name type="scientific">Mesomycoplasma conjunctivae (strain ATCC 25834 / NCTC 10147 / HRC/581)</name>
    <name type="common">Mycoplasma conjunctivae</name>
    <dbReference type="NCBI Taxonomy" id="572263"/>
    <lineage>
        <taxon>Bacteria</taxon>
        <taxon>Bacillati</taxon>
        <taxon>Mycoplasmatota</taxon>
        <taxon>Mycoplasmoidales</taxon>
        <taxon>Metamycoplasmataceae</taxon>
        <taxon>Mesomycoplasma</taxon>
    </lineage>
</organism>
<evidence type="ECO:0000256" key="2">
    <source>
        <dbReference type="RuleBase" id="RU003875"/>
    </source>
</evidence>
<proteinExistence type="inferred from homology"/>
<gene>
    <name evidence="4" type="primary">napA</name>
    <name evidence="4" type="ordered locus">MCJ_004610</name>
</gene>
<accession>C5J6Q3</accession>
<name>C5J6Q3_MESCH</name>
<dbReference type="CDD" id="cd01043">
    <property type="entry name" value="DPS"/>
    <property type="match status" value="1"/>
</dbReference>
<evidence type="ECO:0000313" key="5">
    <source>
        <dbReference type="Proteomes" id="UP000001491"/>
    </source>
</evidence>
<dbReference type="PIRSF" id="PIRSF005900">
    <property type="entry name" value="Dps"/>
    <property type="match status" value="1"/>
</dbReference>
<dbReference type="InterPro" id="IPR009078">
    <property type="entry name" value="Ferritin-like_SF"/>
</dbReference>
<dbReference type="HOGENOM" id="CLU_098183_2_2_14"/>
<dbReference type="PANTHER" id="PTHR42932">
    <property type="entry name" value="GENERAL STRESS PROTEIN 20U"/>
    <property type="match status" value="1"/>
</dbReference>
<dbReference type="PRINTS" id="PR01346">
    <property type="entry name" value="HELNAPAPROT"/>
</dbReference>
<dbReference type="SUPFAM" id="SSF47240">
    <property type="entry name" value="Ferritin-like"/>
    <property type="match status" value="1"/>
</dbReference>
<reference evidence="5" key="1">
    <citation type="journal article" date="2009" name="BMC Bioinformatics">
        <title>The Mycoplasma conjunctivae genome sequencing, annotation and analysis.</title>
        <authorList>
            <person name="Calderon-Copete S.P."/>
            <person name="Wigger G."/>
            <person name="Wunderlin C."/>
            <person name="Schmidheini T."/>
            <person name="Frey J."/>
            <person name="Quail M.A."/>
            <person name="Falquet L."/>
        </authorList>
    </citation>
    <scope>NUCLEOTIDE SEQUENCE [LARGE SCALE GENOMIC DNA]</scope>
    <source>
        <strain evidence="5">ATCC 25834 / NCTC 10147 / HRC/581</strain>
    </source>
</reference>
<sequence length="143" mass="16844">MNALNKNLQNLHASLTTFYANVKNIHWNLKGKNFLIIHKYTDKLAAQTLDFIDEVAEKIVMLGGIALNLQETKVYSDLDFYNSMHWHEDKVWISLGYQIELILKICKKIQTSDSEQHFFVTPLIDELVLYYHKELWTIYAHTQ</sequence>
<dbReference type="InterPro" id="IPR012347">
    <property type="entry name" value="Ferritin-like"/>
</dbReference>
<evidence type="ECO:0000259" key="3">
    <source>
        <dbReference type="Pfam" id="PF00210"/>
    </source>
</evidence>
<dbReference type="KEGG" id="mco:MCJ_004610"/>
<dbReference type="AlphaFoldDB" id="C5J6Q3"/>
<protein>
    <submittedName>
        <fullName evidence="4">Neutrophil activating protein</fullName>
    </submittedName>
</protein>